<accession>A0A0E9SER5</accession>
<reference evidence="1" key="2">
    <citation type="journal article" date="2015" name="Fish Shellfish Immunol.">
        <title>Early steps in the European eel (Anguilla anguilla)-Vibrio vulnificus interaction in the gills: Role of the RtxA13 toxin.</title>
        <authorList>
            <person name="Callol A."/>
            <person name="Pajuelo D."/>
            <person name="Ebbesson L."/>
            <person name="Teles M."/>
            <person name="MacKenzie S."/>
            <person name="Amaro C."/>
        </authorList>
    </citation>
    <scope>NUCLEOTIDE SEQUENCE</scope>
</reference>
<sequence>MVTNPLYGIYYSQQPFHTPLVLC</sequence>
<protein>
    <submittedName>
        <fullName evidence="1">Uncharacterized protein</fullName>
    </submittedName>
</protein>
<dbReference type="AlphaFoldDB" id="A0A0E9SER5"/>
<dbReference type="EMBL" id="GBXM01068723">
    <property type="protein sequence ID" value="JAH39854.1"/>
    <property type="molecule type" value="Transcribed_RNA"/>
</dbReference>
<evidence type="ECO:0000313" key="1">
    <source>
        <dbReference type="EMBL" id="JAH39854.1"/>
    </source>
</evidence>
<reference evidence="1" key="1">
    <citation type="submission" date="2014-11" db="EMBL/GenBank/DDBJ databases">
        <authorList>
            <person name="Amaro Gonzalez C."/>
        </authorList>
    </citation>
    <scope>NUCLEOTIDE SEQUENCE</scope>
</reference>
<proteinExistence type="predicted"/>
<organism evidence="1">
    <name type="scientific">Anguilla anguilla</name>
    <name type="common">European freshwater eel</name>
    <name type="synonym">Muraena anguilla</name>
    <dbReference type="NCBI Taxonomy" id="7936"/>
    <lineage>
        <taxon>Eukaryota</taxon>
        <taxon>Metazoa</taxon>
        <taxon>Chordata</taxon>
        <taxon>Craniata</taxon>
        <taxon>Vertebrata</taxon>
        <taxon>Euteleostomi</taxon>
        <taxon>Actinopterygii</taxon>
        <taxon>Neopterygii</taxon>
        <taxon>Teleostei</taxon>
        <taxon>Anguilliformes</taxon>
        <taxon>Anguillidae</taxon>
        <taxon>Anguilla</taxon>
    </lineage>
</organism>
<name>A0A0E9SER5_ANGAN</name>